<protein>
    <submittedName>
        <fullName evidence="2">Relaxase/mobilization nuclease domain protein</fullName>
    </submittedName>
</protein>
<feature type="domain" description="MobA/VirD2-like nuclease" evidence="1">
    <location>
        <begin position="19"/>
        <end position="100"/>
    </location>
</feature>
<dbReference type="InterPro" id="IPR005094">
    <property type="entry name" value="Endonuclease_MobA/VirD2"/>
</dbReference>
<proteinExistence type="predicted"/>
<accession>K1TLL0</accession>
<dbReference type="Pfam" id="PF03432">
    <property type="entry name" value="Relaxase"/>
    <property type="match status" value="1"/>
</dbReference>
<dbReference type="AlphaFoldDB" id="K1TLL0"/>
<comment type="caution">
    <text evidence="2">The sequence shown here is derived from an EMBL/GenBank/DDBJ whole genome shotgun (WGS) entry which is preliminary data.</text>
</comment>
<gene>
    <name evidence="2" type="ORF">OBE_02109</name>
</gene>
<organism evidence="2">
    <name type="scientific">human gut metagenome</name>
    <dbReference type="NCBI Taxonomy" id="408170"/>
    <lineage>
        <taxon>unclassified sequences</taxon>
        <taxon>metagenomes</taxon>
        <taxon>organismal metagenomes</taxon>
    </lineage>
</organism>
<name>K1TLL0_9ZZZZ</name>
<reference evidence="2" key="1">
    <citation type="journal article" date="2013" name="Environ. Microbiol.">
        <title>Microbiota from the distal guts of lean and obese adolescents exhibit partial functional redundancy besides clear differences in community structure.</title>
        <authorList>
            <person name="Ferrer M."/>
            <person name="Ruiz A."/>
            <person name="Lanza F."/>
            <person name="Haange S.B."/>
            <person name="Oberbach A."/>
            <person name="Till H."/>
            <person name="Bargiela R."/>
            <person name="Campoy C."/>
            <person name="Segura M.T."/>
            <person name="Richter M."/>
            <person name="von Bergen M."/>
            <person name="Seifert J."/>
            <person name="Suarez A."/>
        </authorList>
    </citation>
    <scope>NUCLEOTIDE SEQUENCE</scope>
</reference>
<evidence type="ECO:0000259" key="1">
    <source>
        <dbReference type="Pfam" id="PF03432"/>
    </source>
</evidence>
<evidence type="ECO:0000313" key="2">
    <source>
        <dbReference type="EMBL" id="EKC73992.1"/>
    </source>
</evidence>
<dbReference type="EMBL" id="AJWZ01001371">
    <property type="protein sequence ID" value="EKC73992.1"/>
    <property type="molecule type" value="Genomic_DNA"/>
</dbReference>
<sequence length="101" mass="10988">MAYTRIHAIKATVDRSIAYICNPDKTDGELFVSSYGCSARTAALEFAFANGKTTGNDGNLAHHLIQSFAPGEVSFEEAHQIGTELADWLLEGKYSYVLATQ</sequence>
<feature type="non-terminal residue" evidence="2">
    <location>
        <position position="101"/>
    </location>
</feature>